<evidence type="ECO:0000259" key="3">
    <source>
        <dbReference type="PROSITE" id="PS51212"/>
    </source>
</evidence>
<evidence type="ECO:0000313" key="5">
    <source>
        <dbReference type="Proteomes" id="UP000077266"/>
    </source>
</evidence>
<dbReference type="Proteomes" id="UP000077266">
    <property type="component" value="Unassembled WGS sequence"/>
</dbReference>
<keyword evidence="5" id="KW-1185">Reference proteome</keyword>
<accession>A0A165P466</accession>
<dbReference type="SMART" id="SM00321">
    <property type="entry name" value="WSC"/>
    <property type="match status" value="2"/>
</dbReference>
<dbReference type="EMBL" id="KV425892">
    <property type="protein sequence ID" value="KZW01622.1"/>
    <property type="molecule type" value="Genomic_DNA"/>
</dbReference>
<gene>
    <name evidence="4" type="ORF">EXIGLDRAFT_717208</name>
</gene>
<proteinExistence type="predicted"/>
<dbReference type="PROSITE" id="PS51212">
    <property type="entry name" value="WSC"/>
    <property type="match status" value="2"/>
</dbReference>
<feature type="domain" description="WSC" evidence="3">
    <location>
        <begin position="40"/>
        <end position="139"/>
    </location>
</feature>
<dbReference type="OrthoDB" id="5985073at2759"/>
<evidence type="ECO:0000256" key="2">
    <source>
        <dbReference type="SAM" id="SignalP"/>
    </source>
</evidence>
<keyword evidence="1" id="KW-0677">Repeat</keyword>
<feature type="chain" id="PRO_5007863663" evidence="2">
    <location>
        <begin position="19"/>
        <end position="270"/>
    </location>
</feature>
<dbReference type="Pfam" id="PF01822">
    <property type="entry name" value="WSC"/>
    <property type="match status" value="2"/>
</dbReference>
<organism evidence="4 5">
    <name type="scientific">Exidia glandulosa HHB12029</name>
    <dbReference type="NCBI Taxonomy" id="1314781"/>
    <lineage>
        <taxon>Eukaryota</taxon>
        <taxon>Fungi</taxon>
        <taxon>Dikarya</taxon>
        <taxon>Basidiomycota</taxon>
        <taxon>Agaricomycotina</taxon>
        <taxon>Agaricomycetes</taxon>
        <taxon>Auriculariales</taxon>
        <taxon>Exidiaceae</taxon>
        <taxon>Exidia</taxon>
    </lineage>
</organism>
<dbReference type="InParanoid" id="A0A165P466"/>
<evidence type="ECO:0000313" key="4">
    <source>
        <dbReference type="EMBL" id="KZW01622.1"/>
    </source>
</evidence>
<dbReference type="InterPro" id="IPR002889">
    <property type="entry name" value="WSC_carb-bd"/>
</dbReference>
<dbReference type="PANTHER" id="PTHR45964:SF5">
    <property type="entry name" value="WSCD FAMILY MEMBER CG9164"/>
    <property type="match status" value="1"/>
</dbReference>
<evidence type="ECO:0000256" key="1">
    <source>
        <dbReference type="ARBA" id="ARBA00022737"/>
    </source>
</evidence>
<protein>
    <submittedName>
        <fullName evidence="4">WSC-domain-containing protein</fullName>
    </submittedName>
</protein>
<dbReference type="InterPro" id="IPR051589">
    <property type="entry name" value="Sialate-O-sulfotransferase"/>
</dbReference>
<feature type="signal peptide" evidence="2">
    <location>
        <begin position="1"/>
        <end position="18"/>
    </location>
</feature>
<keyword evidence="2" id="KW-0732">Signal</keyword>
<dbReference type="PANTHER" id="PTHR45964">
    <property type="entry name" value="WSCD FAMILY MEMBER CG9164"/>
    <property type="match status" value="1"/>
</dbReference>
<dbReference type="AlphaFoldDB" id="A0A165P466"/>
<sequence>MFSTQLISALALSALACAASLDMVSVLEARASAPALPSGWKLTSACAEDDGAQRVFKSSGSLALQRNVLEETNTPKACLTLCGKNGYGYAALRYGTECWCGQSKPVIKSKPKSQCDRPCSGDDTQICGGHTRSAVYTNSALAGKKPTLISSSPKLSSGWSVAYKCINDPELGETLLKSTKVYEMQNNTPQACTALCAKNGYTIAGVEYSNECMCGKGFRTDAHPENLKKPTSECNMACTGGNGRLTCGAGHRVQLYKHASFKGKMVGMDA</sequence>
<reference evidence="4 5" key="1">
    <citation type="journal article" date="2016" name="Mol. Biol. Evol.">
        <title>Comparative Genomics of Early-Diverging Mushroom-Forming Fungi Provides Insights into the Origins of Lignocellulose Decay Capabilities.</title>
        <authorList>
            <person name="Nagy L.G."/>
            <person name="Riley R."/>
            <person name="Tritt A."/>
            <person name="Adam C."/>
            <person name="Daum C."/>
            <person name="Floudas D."/>
            <person name="Sun H."/>
            <person name="Yadav J.S."/>
            <person name="Pangilinan J."/>
            <person name="Larsson K.H."/>
            <person name="Matsuura K."/>
            <person name="Barry K."/>
            <person name="Labutti K."/>
            <person name="Kuo R."/>
            <person name="Ohm R.A."/>
            <person name="Bhattacharya S.S."/>
            <person name="Shirouzu T."/>
            <person name="Yoshinaga Y."/>
            <person name="Martin F.M."/>
            <person name="Grigoriev I.V."/>
            <person name="Hibbett D.S."/>
        </authorList>
    </citation>
    <scope>NUCLEOTIDE SEQUENCE [LARGE SCALE GENOMIC DNA]</scope>
    <source>
        <strain evidence="4 5">HHB12029</strain>
    </source>
</reference>
<name>A0A165P466_EXIGL</name>
<dbReference type="STRING" id="1314781.A0A165P466"/>
<feature type="domain" description="WSC" evidence="3">
    <location>
        <begin position="159"/>
        <end position="259"/>
    </location>
</feature>